<feature type="transmembrane region" description="Helical" evidence="7">
    <location>
        <begin position="85"/>
        <end position="105"/>
    </location>
</feature>
<comment type="similarity">
    <text evidence="6">Belongs to the peptidase M48 family.</text>
</comment>
<name>A0A9W6RGC8_9ACTN</name>
<keyword evidence="7" id="KW-1133">Transmembrane helix</keyword>
<evidence type="ECO:0000256" key="1">
    <source>
        <dbReference type="ARBA" id="ARBA00022670"/>
    </source>
</evidence>
<evidence type="ECO:0000256" key="5">
    <source>
        <dbReference type="ARBA" id="ARBA00023049"/>
    </source>
</evidence>
<feature type="transmembrane region" description="Helical" evidence="7">
    <location>
        <begin position="35"/>
        <end position="58"/>
    </location>
</feature>
<keyword evidence="7" id="KW-0472">Membrane</keyword>
<dbReference type="Pfam" id="PF01435">
    <property type="entry name" value="Peptidase_M48"/>
    <property type="match status" value="1"/>
</dbReference>
<evidence type="ECO:0000256" key="7">
    <source>
        <dbReference type="SAM" id="Phobius"/>
    </source>
</evidence>
<keyword evidence="2" id="KW-0479">Metal-binding</keyword>
<dbReference type="Proteomes" id="UP001165135">
    <property type="component" value="Unassembled WGS sequence"/>
</dbReference>
<dbReference type="PANTHER" id="PTHR34978:SF3">
    <property type="entry name" value="SLR0241 PROTEIN"/>
    <property type="match status" value="1"/>
</dbReference>
<evidence type="ECO:0000256" key="2">
    <source>
        <dbReference type="ARBA" id="ARBA00022723"/>
    </source>
</evidence>
<proteinExistence type="inferred from homology"/>
<evidence type="ECO:0000313" key="10">
    <source>
        <dbReference type="Proteomes" id="UP001165135"/>
    </source>
</evidence>
<dbReference type="GO" id="GO:0006508">
    <property type="term" value="P:proteolysis"/>
    <property type="evidence" value="ECO:0007669"/>
    <property type="project" value="UniProtKB-KW"/>
</dbReference>
<reference evidence="9" key="1">
    <citation type="submission" date="2023-03" db="EMBL/GenBank/DDBJ databases">
        <title>Actinoallomurus iriomotensis NBRC 103681.</title>
        <authorList>
            <person name="Ichikawa N."/>
            <person name="Sato H."/>
            <person name="Tonouchi N."/>
        </authorList>
    </citation>
    <scope>NUCLEOTIDE SEQUENCE</scope>
    <source>
        <strain evidence="9">NBRC 103681</strain>
    </source>
</reference>
<evidence type="ECO:0000259" key="8">
    <source>
        <dbReference type="Pfam" id="PF01435"/>
    </source>
</evidence>
<keyword evidence="5 6" id="KW-0482">Metalloprotease</keyword>
<dbReference type="GO" id="GO:0004222">
    <property type="term" value="F:metalloendopeptidase activity"/>
    <property type="evidence" value="ECO:0007669"/>
    <property type="project" value="InterPro"/>
</dbReference>
<dbReference type="PANTHER" id="PTHR34978">
    <property type="entry name" value="POSSIBLE SENSOR-TRANSDUCER PROTEIN BLAR"/>
    <property type="match status" value="1"/>
</dbReference>
<keyword evidence="4 6" id="KW-0862">Zinc</keyword>
<evidence type="ECO:0000256" key="3">
    <source>
        <dbReference type="ARBA" id="ARBA00022801"/>
    </source>
</evidence>
<keyword evidence="1 6" id="KW-0645">Protease</keyword>
<dbReference type="EMBL" id="BSTJ01000004">
    <property type="protein sequence ID" value="GLY75446.1"/>
    <property type="molecule type" value="Genomic_DNA"/>
</dbReference>
<comment type="caution">
    <text evidence="9">The sequence shown here is derived from an EMBL/GenBank/DDBJ whole genome shotgun (WGS) entry which is preliminary data.</text>
</comment>
<dbReference type="AlphaFoldDB" id="A0A9W6RGC8"/>
<feature type="transmembrane region" description="Helical" evidence="7">
    <location>
        <begin position="6"/>
        <end position="23"/>
    </location>
</feature>
<gene>
    <name evidence="9" type="ORF">Airi01_037130</name>
</gene>
<sequence>MHVIVYLPFVVSALLAIAGPRLARRMPPRAGTRLLLTAALGCAVTVPLTLGLLAWTLIARLPLVAAVGAWSGDHLHHHDPVPAPAAKAACVTLAALACALAFATARRLRALHHVRREARRLGDGHLVVIDEPGIEAFAVPTRDERGGRIVVSTGMLRTLTDDERRVLLAHETAHLNHRHHRHRTLATLIAAANPILATLPAAIHHLTERWADEDAAATTDDRHLAARALARAALAAHEEKRRTSPGDAVLCFGKAGVGDRVRALLAGTPRRRPAIAALLLALLTAALLSTVEAGHDSAQQLDQARDRYHARPIGVSAAALHEVRHLTAVVEHRLHH</sequence>
<dbReference type="InterPro" id="IPR052173">
    <property type="entry name" value="Beta-lactam_resp_regulator"/>
</dbReference>
<evidence type="ECO:0000256" key="6">
    <source>
        <dbReference type="RuleBase" id="RU003983"/>
    </source>
</evidence>
<protein>
    <recommendedName>
        <fullName evidence="8">Peptidase M48 domain-containing protein</fullName>
    </recommendedName>
</protein>
<dbReference type="GO" id="GO:0046872">
    <property type="term" value="F:metal ion binding"/>
    <property type="evidence" value="ECO:0007669"/>
    <property type="project" value="UniProtKB-KW"/>
</dbReference>
<keyword evidence="7" id="KW-0812">Transmembrane</keyword>
<keyword evidence="3 6" id="KW-0378">Hydrolase</keyword>
<feature type="domain" description="Peptidase M48" evidence="8">
    <location>
        <begin position="110"/>
        <end position="213"/>
    </location>
</feature>
<evidence type="ECO:0000313" key="9">
    <source>
        <dbReference type="EMBL" id="GLY75446.1"/>
    </source>
</evidence>
<evidence type="ECO:0000256" key="4">
    <source>
        <dbReference type="ARBA" id="ARBA00022833"/>
    </source>
</evidence>
<comment type="cofactor">
    <cofactor evidence="6">
        <name>Zn(2+)</name>
        <dbReference type="ChEBI" id="CHEBI:29105"/>
    </cofactor>
    <text evidence="6">Binds 1 zinc ion per subunit.</text>
</comment>
<accession>A0A9W6RGC8</accession>
<dbReference type="InterPro" id="IPR001915">
    <property type="entry name" value="Peptidase_M48"/>
</dbReference>
<dbReference type="RefSeq" id="WP_285622495.1">
    <property type="nucleotide sequence ID" value="NZ_BSTJ01000004.1"/>
</dbReference>
<organism evidence="9 10">
    <name type="scientific">Actinoallomurus iriomotensis</name>
    <dbReference type="NCBI Taxonomy" id="478107"/>
    <lineage>
        <taxon>Bacteria</taxon>
        <taxon>Bacillati</taxon>
        <taxon>Actinomycetota</taxon>
        <taxon>Actinomycetes</taxon>
        <taxon>Streptosporangiales</taxon>
        <taxon>Thermomonosporaceae</taxon>
        <taxon>Actinoallomurus</taxon>
    </lineage>
</organism>
<dbReference type="Gene3D" id="3.30.2010.10">
    <property type="entry name" value="Metalloproteases ('zincins'), catalytic domain"/>
    <property type="match status" value="1"/>
</dbReference>